<sequence>MKRIILLGLALSGVVCSFGQKNFGIKIYQNTDFFETQYYNSGLNRRTKVDNVNFSRFSLALDMETKKGYTHEIELMIPELSKSLDNIQFPMNYKFREAEWLDGEATSYSLRYELSKTLTNKVKRFGFNLGLGINPYYVHVEYIPNIENAYHLSNKLYGFAVNAIPRVTYKLSPRFRLDLNVPLKIYDLRGEKTRIKNPNIPLRQQETTEHSNIFFESAYTIRLGIMYKLNK</sequence>
<evidence type="ECO:0000313" key="2">
    <source>
        <dbReference type="Proteomes" id="UP000266183"/>
    </source>
</evidence>
<gene>
    <name evidence="1" type="ORF">D4L85_10110</name>
</gene>
<dbReference type="AlphaFoldDB" id="A0A385SN81"/>
<dbReference type="OrthoDB" id="9879501at2"/>
<evidence type="ECO:0000313" key="1">
    <source>
        <dbReference type="EMBL" id="AYB30910.1"/>
    </source>
</evidence>
<dbReference type="KEGG" id="chk:D4L85_10110"/>
<reference evidence="2" key="1">
    <citation type="submission" date="2018-09" db="EMBL/GenBank/DDBJ databases">
        <title>Chryseolinea sp. KIS68-18 isolated from soil.</title>
        <authorList>
            <person name="Weon H.-Y."/>
            <person name="Kwon S.-W."/>
            <person name="Lee S.A."/>
        </authorList>
    </citation>
    <scope>NUCLEOTIDE SEQUENCE [LARGE SCALE GENOMIC DNA]</scope>
    <source>
        <strain evidence="2">KIS68-18</strain>
    </source>
</reference>
<proteinExistence type="predicted"/>
<protein>
    <recommendedName>
        <fullName evidence="3">Outer membrane protein beta-barrel domain-containing protein</fullName>
    </recommendedName>
</protein>
<organism evidence="1 2">
    <name type="scientific">Chryseolinea soli</name>
    <dbReference type="NCBI Taxonomy" id="2321403"/>
    <lineage>
        <taxon>Bacteria</taxon>
        <taxon>Pseudomonadati</taxon>
        <taxon>Bacteroidota</taxon>
        <taxon>Cytophagia</taxon>
        <taxon>Cytophagales</taxon>
        <taxon>Fulvivirgaceae</taxon>
        <taxon>Chryseolinea</taxon>
    </lineage>
</organism>
<name>A0A385SN81_9BACT</name>
<keyword evidence="2" id="KW-1185">Reference proteome</keyword>
<evidence type="ECO:0008006" key="3">
    <source>
        <dbReference type="Google" id="ProtNLM"/>
    </source>
</evidence>
<dbReference type="RefSeq" id="WP_119754204.1">
    <property type="nucleotide sequence ID" value="NZ_CP032382.1"/>
</dbReference>
<dbReference type="EMBL" id="CP032382">
    <property type="protein sequence ID" value="AYB30910.1"/>
    <property type="molecule type" value="Genomic_DNA"/>
</dbReference>
<accession>A0A385SN81</accession>
<dbReference type="Proteomes" id="UP000266183">
    <property type="component" value="Chromosome"/>
</dbReference>